<dbReference type="EMBL" id="KQ128999">
    <property type="protein sequence ID" value="KMS64540.1"/>
    <property type="molecule type" value="Genomic_DNA"/>
</dbReference>
<gene>
    <name evidence="2" type="ORF">BVRB_019240</name>
</gene>
<evidence type="ECO:0000313" key="2">
    <source>
        <dbReference type="EMBL" id="KMS64540.1"/>
    </source>
</evidence>
<dbReference type="AlphaFoldDB" id="A0A0J8BFD7"/>
<organism evidence="2 3">
    <name type="scientific">Beta vulgaris subsp. vulgaris</name>
    <name type="common">Beet</name>
    <dbReference type="NCBI Taxonomy" id="3555"/>
    <lineage>
        <taxon>Eukaryota</taxon>
        <taxon>Viridiplantae</taxon>
        <taxon>Streptophyta</taxon>
        <taxon>Embryophyta</taxon>
        <taxon>Tracheophyta</taxon>
        <taxon>Spermatophyta</taxon>
        <taxon>Magnoliopsida</taxon>
        <taxon>eudicotyledons</taxon>
        <taxon>Gunneridae</taxon>
        <taxon>Pentapetalae</taxon>
        <taxon>Caryophyllales</taxon>
        <taxon>Chenopodiaceae</taxon>
        <taxon>Betoideae</taxon>
        <taxon>Beta</taxon>
    </lineage>
</organism>
<reference evidence="2 3" key="1">
    <citation type="journal article" date="2014" name="Nature">
        <title>The genome of the recently domesticated crop plant sugar beet (Beta vulgaris).</title>
        <authorList>
            <person name="Dohm J.C."/>
            <person name="Minoche A.E."/>
            <person name="Holtgrawe D."/>
            <person name="Capella-Gutierrez S."/>
            <person name="Zakrzewski F."/>
            <person name="Tafer H."/>
            <person name="Rupp O."/>
            <person name="Sorensen T.R."/>
            <person name="Stracke R."/>
            <person name="Reinhardt R."/>
            <person name="Goesmann A."/>
            <person name="Kraft T."/>
            <person name="Schulz B."/>
            <person name="Stadler P.F."/>
            <person name="Schmidt T."/>
            <person name="Gabaldon T."/>
            <person name="Lehrach H."/>
            <person name="Weisshaar B."/>
            <person name="Himmelbauer H."/>
        </authorList>
    </citation>
    <scope>NUCLEOTIDE SEQUENCE [LARGE SCALE GENOMIC DNA]</scope>
    <source>
        <tissue evidence="2">Taproot</tissue>
    </source>
</reference>
<dbReference type="Proteomes" id="UP000035740">
    <property type="component" value="Unassembled WGS sequence"/>
</dbReference>
<sequence length="105" mass="12021">MVCRAAPLGQRTRTIYLSQAKLNRTSFSLQIRTDWYSDNKKRKAMVLYYLVEVLFLAALICIAILGFHSHTLLSNFVGIFCDVFGIILYGSPLTVMFATDFPFWT</sequence>
<feature type="transmembrane region" description="Helical" evidence="1">
    <location>
        <begin position="46"/>
        <end position="67"/>
    </location>
</feature>
<dbReference type="Gramene" id="KMS64540">
    <property type="protein sequence ID" value="KMS64540"/>
    <property type="gene ID" value="BVRB_019240"/>
</dbReference>
<keyword evidence="1" id="KW-0812">Transmembrane</keyword>
<protein>
    <submittedName>
        <fullName evidence="2">Uncharacterized protein</fullName>
    </submittedName>
</protein>
<proteinExistence type="predicted"/>
<name>A0A0J8BFD7_BETVV</name>
<keyword evidence="1" id="KW-0472">Membrane</keyword>
<feature type="transmembrane region" description="Helical" evidence="1">
    <location>
        <begin position="73"/>
        <end position="98"/>
    </location>
</feature>
<evidence type="ECO:0000313" key="3">
    <source>
        <dbReference type="Proteomes" id="UP000035740"/>
    </source>
</evidence>
<evidence type="ECO:0000256" key="1">
    <source>
        <dbReference type="SAM" id="Phobius"/>
    </source>
</evidence>
<accession>A0A0J8BFD7</accession>
<keyword evidence="3" id="KW-1185">Reference proteome</keyword>
<keyword evidence="1" id="KW-1133">Transmembrane helix</keyword>